<protein>
    <submittedName>
        <fullName evidence="3">HAT C-terminal dimerisation domain-containing protein</fullName>
    </submittedName>
</protein>
<sequence length="66" mass="7221">MDTEARAIAIFALEVLTIPATSAPIERIFSQAGLATTAHRNKTSFDLLNSQLVVYCNSFVTMFDVV</sequence>
<keyword evidence="2" id="KW-1185">Reference proteome</keyword>
<reference evidence="3" key="1">
    <citation type="submission" date="2022-11" db="UniProtKB">
        <authorList>
            <consortium name="WormBaseParasite"/>
        </authorList>
    </citation>
    <scope>IDENTIFICATION</scope>
</reference>
<dbReference type="WBParaSite" id="jg11965">
    <property type="protein sequence ID" value="jg11965"/>
    <property type="gene ID" value="jg11965"/>
</dbReference>
<dbReference type="SUPFAM" id="SSF53098">
    <property type="entry name" value="Ribonuclease H-like"/>
    <property type="match status" value="1"/>
</dbReference>
<feature type="domain" description="HAT C-terminal dimerisation" evidence="1">
    <location>
        <begin position="9"/>
        <end position="53"/>
    </location>
</feature>
<evidence type="ECO:0000313" key="3">
    <source>
        <dbReference type="WBParaSite" id="jg11965"/>
    </source>
</evidence>
<dbReference type="GO" id="GO:0046983">
    <property type="term" value="F:protein dimerization activity"/>
    <property type="evidence" value="ECO:0007669"/>
    <property type="project" value="InterPro"/>
</dbReference>
<proteinExistence type="predicted"/>
<dbReference type="AlphaFoldDB" id="A0A915CSF1"/>
<evidence type="ECO:0000313" key="2">
    <source>
        <dbReference type="Proteomes" id="UP000887574"/>
    </source>
</evidence>
<evidence type="ECO:0000259" key="1">
    <source>
        <dbReference type="Pfam" id="PF05699"/>
    </source>
</evidence>
<dbReference type="InterPro" id="IPR008906">
    <property type="entry name" value="HATC_C_dom"/>
</dbReference>
<dbReference type="Pfam" id="PF05699">
    <property type="entry name" value="Dimer_Tnp_hAT"/>
    <property type="match status" value="1"/>
</dbReference>
<name>A0A915CSF1_9BILA</name>
<dbReference type="InterPro" id="IPR012337">
    <property type="entry name" value="RNaseH-like_sf"/>
</dbReference>
<organism evidence="2 3">
    <name type="scientific">Ditylenchus dipsaci</name>
    <dbReference type="NCBI Taxonomy" id="166011"/>
    <lineage>
        <taxon>Eukaryota</taxon>
        <taxon>Metazoa</taxon>
        <taxon>Ecdysozoa</taxon>
        <taxon>Nematoda</taxon>
        <taxon>Chromadorea</taxon>
        <taxon>Rhabditida</taxon>
        <taxon>Tylenchina</taxon>
        <taxon>Tylenchomorpha</taxon>
        <taxon>Sphaerularioidea</taxon>
        <taxon>Anguinidae</taxon>
        <taxon>Anguininae</taxon>
        <taxon>Ditylenchus</taxon>
    </lineage>
</organism>
<accession>A0A915CSF1</accession>
<dbReference type="Proteomes" id="UP000887574">
    <property type="component" value="Unplaced"/>
</dbReference>